<dbReference type="SUPFAM" id="SSF46689">
    <property type="entry name" value="Homeodomain-like"/>
    <property type="match status" value="1"/>
</dbReference>
<dbReference type="InterPro" id="IPR001647">
    <property type="entry name" value="HTH_TetR"/>
</dbReference>
<dbReference type="GO" id="GO:0003700">
    <property type="term" value="F:DNA-binding transcription factor activity"/>
    <property type="evidence" value="ECO:0007669"/>
    <property type="project" value="TreeGrafter"/>
</dbReference>
<reference evidence="6 7" key="1">
    <citation type="submission" date="2019-03" db="EMBL/GenBank/DDBJ databases">
        <authorList>
            <person name="Kim M.K.M."/>
        </authorList>
    </citation>
    <scope>NUCLEOTIDE SEQUENCE [LARGE SCALE GENOMIC DNA]</scope>
    <source>
        <strain evidence="6 7">18JY15-6</strain>
    </source>
</reference>
<comment type="caution">
    <text evidence="6">The sequence shown here is derived from an EMBL/GenBank/DDBJ whole genome shotgun (WGS) entry which is preliminary data.</text>
</comment>
<dbReference type="PANTHER" id="PTHR30055:SF234">
    <property type="entry name" value="HTH-TYPE TRANSCRIPTIONAL REGULATOR BETI"/>
    <property type="match status" value="1"/>
</dbReference>
<dbReference type="EMBL" id="SJZJ01000020">
    <property type="protein sequence ID" value="TCJ22885.1"/>
    <property type="molecule type" value="Genomic_DNA"/>
</dbReference>
<dbReference type="PROSITE" id="PS50977">
    <property type="entry name" value="HTH_TETR_2"/>
    <property type="match status" value="1"/>
</dbReference>
<evidence type="ECO:0000256" key="1">
    <source>
        <dbReference type="ARBA" id="ARBA00023015"/>
    </source>
</evidence>
<dbReference type="GO" id="GO:0000976">
    <property type="term" value="F:transcription cis-regulatory region binding"/>
    <property type="evidence" value="ECO:0007669"/>
    <property type="project" value="TreeGrafter"/>
</dbReference>
<protein>
    <submittedName>
        <fullName evidence="6">TetR/AcrR family transcriptional regulator</fullName>
    </submittedName>
</protein>
<sequence length="186" mass="19572">MRADAKRNYDKLLQAAREVFRERGLEAPLDEVARRAGVGAGTLYRHFPTRDDLLNALMQAFIDRLDAAAEAAIAVDGSPRERLLCWIRGGVAEVTYSKGAAAKLTAALGDDESRIATKAAAFAQASGRVVEALGVDLRPGLDGVQLARLVGGLAMVVDQGDLDESSFAPLADVLVDGLLAPTVVGS</sequence>
<evidence type="ECO:0000256" key="4">
    <source>
        <dbReference type="PROSITE-ProRule" id="PRU00335"/>
    </source>
</evidence>
<accession>A0A4R1BZS9</accession>
<keyword evidence="3" id="KW-0804">Transcription</keyword>
<proteinExistence type="predicted"/>
<keyword evidence="1" id="KW-0805">Transcription regulation</keyword>
<dbReference type="Proteomes" id="UP000295453">
    <property type="component" value="Unassembled WGS sequence"/>
</dbReference>
<dbReference type="InterPro" id="IPR050109">
    <property type="entry name" value="HTH-type_TetR-like_transc_reg"/>
</dbReference>
<name>A0A4R1BZS9_9ACTN</name>
<dbReference type="OrthoDB" id="3382616at2"/>
<feature type="domain" description="HTH tetR-type" evidence="5">
    <location>
        <begin position="6"/>
        <end position="65"/>
    </location>
</feature>
<gene>
    <name evidence="6" type="ORF">EPD65_12035</name>
</gene>
<evidence type="ECO:0000313" key="7">
    <source>
        <dbReference type="Proteomes" id="UP000295453"/>
    </source>
</evidence>
<dbReference type="RefSeq" id="WP_131584462.1">
    <property type="nucleotide sequence ID" value="NZ_SJZJ01000020.1"/>
</dbReference>
<dbReference type="AlphaFoldDB" id="A0A4R1BZS9"/>
<keyword evidence="7" id="KW-1185">Reference proteome</keyword>
<dbReference type="Pfam" id="PF00440">
    <property type="entry name" value="TetR_N"/>
    <property type="match status" value="1"/>
</dbReference>
<organism evidence="6 7">
    <name type="scientific">Nocardioides jejuensis</name>
    <dbReference type="NCBI Taxonomy" id="2502782"/>
    <lineage>
        <taxon>Bacteria</taxon>
        <taxon>Bacillati</taxon>
        <taxon>Actinomycetota</taxon>
        <taxon>Actinomycetes</taxon>
        <taxon>Propionibacteriales</taxon>
        <taxon>Nocardioidaceae</taxon>
        <taxon>Nocardioides</taxon>
    </lineage>
</organism>
<evidence type="ECO:0000259" key="5">
    <source>
        <dbReference type="PROSITE" id="PS50977"/>
    </source>
</evidence>
<evidence type="ECO:0000256" key="3">
    <source>
        <dbReference type="ARBA" id="ARBA00023163"/>
    </source>
</evidence>
<dbReference type="InterPro" id="IPR009057">
    <property type="entry name" value="Homeodomain-like_sf"/>
</dbReference>
<evidence type="ECO:0000313" key="6">
    <source>
        <dbReference type="EMBL" id="TCJ22885.1"/>
    </source>
</evidence>
<dbReference type="PANTHER" id="PTHR30055">
    <property type="entry name" value="HTH-TYPE TRANSCRIPTIONAL REGULATOR RUTR"/>
    <property type="match status" value="1"/>
</dbReference>
<feature type="DNA-binding region" description="H-T-H motif" evidence="4">
    <location>
        <begin position="28"/>
        <end position="47"/>
    </location>
</feature>
<dbReference type="PRINTS" id="PR00455">
    <property type="entry name" value="HTHTETR"/>
</dbReference>
<dbReference type="Gene3D" id="1.10.357.10">
    <property type="entry name" value="Tetracycline Repressor, domain 2"/>
    <property type="match status" value="1"/>
</dbReference>
<keyword evidence="2 4" id="KW-0238">DNA-binding</keyword>
<evidence type="ECO:0000256" key="2">
    <source>
        <dbReference type="ARBA" id="ARBA00023125"/>
    </source>
</evidence>